<keyword evidence="3" id="KW-1185">Reference proteome</keyword>
<keyword evidence="1" id="KW-0812">Transmembrane</keyword>
<dbReference type="RefSeq" id="WP_072969588.1">
    <property type="nucleotide sequence ID" value="NZ_FQUR01000027.1"/>
</dbReference>
<accession>A0A1M5AYE4</accession>
<evidence type="ECO:0000256" key="1">
    <source>
        <dbReference type="SAM" id="Phobius"/>
    </source>
</evidence>
<keyword evidence="1" id="KW-1133">Transmembrane helix</keyword>
<sequence length="62" mass="7110">MILLRLMLITVLILNNILVYQHYKYLHKKNISDIAPRIIVLVLVANVPALFVLISTFIPPGR</sequence>
<dbReference type="AlphaFoldDB" id="A0A1M5AYE4"/>
<protein>
    <submittedName>
        <fullName evidence="2">Uncharacterized protein</fullName>
    </submittedName>
</protein>
<evidence type="ECO:0000313" key="2">
    <source>
        <dbReference type="EMBL" id="SHF35294.1"/>
    </source>
</evidence>
<proteinExistence type="predicted"/>
<name>A0A1M5AYE4_9THEO</name>
<feature type="transmembrane region" description="Helical" evidence="1">
    <location>
        <begin position="6"/>
        <end position="26"/>
    </location>
</feature>
<dbReference type="EMBL" id="FQUR01000027">
    <property type="protein sequence ID" value="SHF35294.1"/>
    <property type="molecule type" value="Genomic_DNA"/>
</dbReference>
<keyword evidence="1" id="KW-0472">Membrane</keyword>
<reference evidence="3" key="1">
    <citation type="submission" date="2016-11" db="EMBL/GenBank/DDBJ databases">
        <authorList>
            <person name="Varghese N."/>
            <person name="Submissions S."/>
        </authorList>
    </citation>
    <scope>NUCLEOTIDE SEQUENCE [LARGE SCALE GENOMIC DNA]</scope>
    <source>
        <strain evidence="3">DSM 18761</strain>
    </source>
</reference>
<feature type="transmembrane region" description="Helical" evidence="1">
    <location>
        <begin position="38"/>
        <end position="58"/>
    </location>
</feature>
<gene>
    <name evidence="2" type="ORF">SAMN02745195_02435</name>
</gene>
<organism evidence="2 3">
    <name type="scientific">Thermoanaerobacter uzonensis DSM 18761</name>
    <dbReference type="NCBI Taxonomy" id="1123369"/>
    <lineage>
        <taxon>Bacteria</taxon>
        <taxon>Bacillati</taxon>
        <taxon>Bacillota</taxon>
        <taxon>Clostridia</taxon>
        <taxon>Thermoanaerobacterales</taxon>
        <taxon>Thermoanaerobacteraceae</taxon>
        <taxon>Thermoanaerobacter</taxon>
    </lineage>
</organism>
<evidence type="ECO:0000313" key="3">
    <source>
        <dbReference type="Proteomes" id="UP000184127"/>
    </source>
</evidence>
<dbReference type="Proteomes" id="UP000184127">
    <property type="component" value="Unassembled WGS sequence"/>
</dbReference>